<organism evidence="2 3">
    <name type="scientific">Cichlidogyrus casuarinus</name>
    <dbReference type="NCBI Taxonomy" id="1844966"/>
    <lineage>
        <taxon>Eukaryota</taxon>
        <taxon>Metazoa</taxon>
        <taxon>Spiralia</taxon>
        <taxon>Lophotrochozoa</taxon>
        <taxon>Platyhelminthes</taxon>
        <taxon>Monogenea</taxon>
        <taxon>Monopisthocotylea</taxon>
        <taxon>Dactylogyridea</taxon>
        <taxon>Ancyrocephalidae</taxon>
        <taxon>Cichlidogyrus</taxon>
    </lineage>
</organism>
<feature type="transmembrane region" description="Helical" evidence="1">
    <location>
        <begin position="109"/>
        <end position="133"/>
    </location>
</feature>
<keyword evidence="3" id="KW-1185">Reference proteome</keyword>
<sequence>MESNLETVRTTHLRMKTAHIFFSITIFVLGCYFFAIAEIFDQLCDKTITAVSLNVLTTVTILVAVKVDIKKCMIPVAIACVLTIFIHLFCFATLFIPPNTLYENPSKNMWISFIFMSLVCVFTEWVLSIIELLEGSKCHDRLWKRSPLVVVTWKNPEKQKPKRLNFTTDSGHMITVNWHGSHLHLPKIMDNPEPLDKRRTSHTQFNFEVDPDHHPITYIHIPK</sequence>
<dbReference type="Proteomes" id="UP001626550">
    <property type="component" value="Unassembled WGS sequence"/>
</dbReference>
<evidence type="ECO:0000313" key="3">
    <source>
        <dbReference type="Proteomes" id="UP001626550"/>
    </source>
</evidence>
<feature type="transmembrane region" description="Helical" evidence="1">
    <location>
        <begin position="46"/>
        <end position="65"/>
    </location>
</feature>
<feature type="transmembrane region" description="Helical" evidence="1">
    <location>
        <begin position="20"/>
        <end position="40"/>
    </location>
</feature>
<dbReference type="EMBL" id="JBJKFK010000520">
    <property type="protein sequence ID" value="KAL3316562.1"/>
    <property type="molecule type" value="Genomic_DNA"/>
</dbReference>
<comment type="caution">
    <text evidence="2">The sequence shown here is derived from an EMBL/GenBank/DDBJ whole genome shotgun (WGS) entry which is preliminary data.</text>
</comment>
<protein>
    <submittedName>
        <fullName evidence="2">Uncharacterized protein</fullName>
    </submittedName>
</protein>
<dbReference type="AlphaFoldDB" id="A0ABD2QAJ9"/>
<accession>A0ABD2QAJ9</accession>
<feature type="transmembrane region" description="Helical" evidence="1">
    <location>
        <begin position="72"/>
        <end position="97"/>
    </location>
</feature>
<name>A0ABD2QAJ9_9PLAT</name>
<evidence type="ECO:0000256" key="1">
    <source>
        <dbReference type="SAM" id="Phobius"/>
    </source>
</evidence>
<reference evidence="2 3" key="1">
    <citation type="submission" date="2024-11" db="EMBL/GenBank/DDBJ databases">
        <title>Adaptive evolution of stress response genes in parasites aligns with host niche diversity.</title>
        <authorList>
            <person name="Hahn C."/>
            <person name="Resl P."/>
        </authorList>
    </citation>
    <scope>NUCLEOTIDE SEQUENCE [LARGE SCALE GENOMIC DNA]</scope>
    <source>
        <strain evidence="2">EGGRZ-B1_66</strain>
        <tissue evidence="2">Body</tissue>
    </source>
</reference>
<keyword evidence="1" id="KW-1133">Transmembrane helix</keyword>
<keyword evidence="1" id="KW-0472">Membrane</keyword>
<evidence type="ECO:0000313" key="2">
    <source>
        <dbReference type="EMBL" id="KAL3316562.1"/>
    </source>
</evidence>
<proteinExistence type="predicted"/>
<keyword evidence="1" id="KW-0812">Transmembrane</keyword>
<gene>
    <name evidence="2" type="ORF">Ciccas_004802</name>
</gene>